<feature type="transmembrane region" description="Helical" evidence="10">
    <location>
        <begin position="6"/>
        <end position="30"/>
    </location>
</feature>
<accession>R1CBL8</accession>
<evidence type="ECO:0000313" key="12">
    <source>
        <dbReference type="Proteomes" id="UP000013378"/>
    </source>
</evidence>
<dbReference type="AlphaFoldDB" id="R1CBL8"/>
<keyword evidence="12" id="KW-1185">Reference proteome</keyword>
<comment type="subcellular location">
    <subcellularLocation>
        <location evidence="2">Cell membrane</location>
        <topology evidence="2">Single-pass membrane protein</topology>
    </subcellularLocation>
</comment>
<dbReference type="GO" id="GO:0005886">
    <property type="term" value="C:plasma membrane"/>
    <property type="evidence" value="ECO:0007669"/>
    <property type="project" value="UniProtKB-SubCell"/>
</dbReference>
<keyword evidence="6 10" id="KW-0812">Transmembrane</keyword>
<keyword evidence="9 10" id="KW-0472">Membrane</keyword>
<evidence type="ECO:0000313" key="11">
    <source>
        <dbReference type="EMBL" id="EOC99714.1"/>
    </source>
</evidence>
<evidence type="ECO:0000256" key="1">
    <source>
        <dbReference type="ARBA" id="ARBA00002254"/>
    </source>
</evidence>
<dbReference type="RefSeq" id="WP_006316225.1">
    <property type="nucleotide sequence ID" value="NZ_ARZA01000250.1"/>
</dbReference>
<comment type="function">
    <text evidence="1 10">Controls the rotational direction of flagella during chemotaxis.</text>
</comment>
<protein>
    <recommendedName>
        <fullName evidence="10">Flagellar protein FliL</fullName>
    </recommendedName>
</protein>
<sequence>MDKKKIVLISIISFVVTVTLIGSVLGYIYLNDSDSKEEKKLTYVLGDLTTNLKDSDRILLCNIVIEVKDKRLLEAFEEKKFIINTEINKIIRSKNEKDIEGSQGMMNLQKEIKDRLAEIFETKNISNVYFNKLIVQ</sequence>
<evidence type="ECO:0000256" key="10">
    <source>
        <dbReference type="RuleBase" id="RU364125"/>
    </source>
</evidence>
<dbReference type="Pfam" id="PF03748">
    <property type="entry name" value="FliL"/>
    <property type="match status" value="1"/>
</dbReference>
<keyword evidence="4 10" id="KW-1003">Cell membrane</keyword>
<keyword evidence="11" id="KW-0969">Cilium</keyword>
<reference evidence="11 12" key="1">
    <citation type="journal article" date="2015" name="Geomicrobiol. J.">
        <title>Caldisalinibacter kiritimatiensis gen. nov., sp. nov., a moderately thermohalophilic thiosulfate-reducing bacterium from a hypersaline microbial mat.</title>
        <authorList>
            <person name="Ben Hania W."/>
            <person name="Joseph M."/>
            <person name="Fiebig A."/>
            <person name="Bunk B."/>
            <person name="Klenk H.-P."/>
            <person name="Fardeau M.-L."/>
            <person name="Spring S."/>
        </authorList>
    </citation>
    <scope>NUCLEOTIDE SEQUENCE [LARGE SCALE GENOMIC DNA]</scope>
    <source>
        <strain evidence="11 12">L21-TH-D2</strain>
    </source>
</reference>
<dbReference type="EMBL" id="ARZA01000250">
    <property type="protein sequence ID" value="EOC99714.1"/>
    <property type="molecule type" value="Genomic_DNA"/>
</dbReference>
<evidence type="ECO:0000256" key="6">
    <source>
        <dbReference type="ARBA" id="ARBA00022692"/>
    </source>
</evidence>
<dbReference type="STRING" id="1304284.L21TH_2244"/>
<keyword evidence="8 10" id="KW-1133">Transmembrane helix</keyword>
<name>R1CBL8_9FIRM</name>
<dbReference type="eggNOG" id="COG1580">
    <property type="taxonomic scope" value="Bacteria"/>
</dbReference>
<evidence type="ECO:0000256" key="4">
    <source>
        <dbReference type="ARBA" id="ARBA00022475"/>
    </source>
</evidence>
<keyword evidence="11" id="KW-0282">Flagellum</keyword>
<evidence type="ECO:0000256" key="5">
    <source>
        <dbReference type="ARBA" id="ARBA00022500"/>
    </source>
</evidence>
<keyword evidence="5 10" id="KW-0145">Chemotaxis</keyword>
<dbReference type="PANTHER" id="PTHR35091">
    <property type="entry name" value="FLAGELLAR PROTEIN FLIL"/>
    <property type="match status" value="1"/>
</dbReference>
<evidence type="ECO:0000256" key="2">
    <source>
        <dbReference type="ARBA" id="ARBA00004162"/>
    </source>
</evidence>
<evidence type="ECO:0000256" key="8">
    <source>
        <dbReference type="ARBA" id="ARBA00022989"/>
    </source>
</evidence>
<proteinExistence type="inferred from homology"/>
<evidence type="ECO:0000256" key="9">
    <source>
        <dbReference type="ARBA" id="ARBA00023136"/>
    </source>
</evidence>
<organism evidence="11 12">
    <name type="scientific">Caldisalinibacter kiritimatiensis</name>
    <dbReference type="NCBI Taxonomy" id="1304284"/>
    <lineage>
        <taxon>Bacteria</taxon>
        <taxon>Bacillati</taxon>
        <taxon>Bacillota</taxon>
        <taxon>Tissierellia</taxon>
        <taxon>Tissierellales</taxon>
        <taxon>Thermohalobacteraceae</taxon>
        <taxon>Caldisalinibacter</taxon>
    </lineage>
</organism>
<comment type="similarity">
    <text evidence="3 10">Belongs to the FliL family.</text>
</comment>
<dbReference type="GO" id="GO:0006935">
    <property type="term" value="P:chemotaxis"/>
    <property type="evidence" value="ECO:0007669"/>
    <property type="project" value="UniProtKB-KW"/>
</dbReference>
<dbReference type="GO" id="GO:0009425">
    <property type="term" value="C:bacterial-type flagellum basal body"/>
    <property type="evidence" value="ECO:0007669"/>
    <property type="project" value="InterPro"/>
</dbReference>
<evidence type="ECO:0000256" key="7">
    <source>
        <dbReference type="ARBA" id="ARBA00022779"/>
    </source>
</evidence>
<keyword evidence="7 10" id="KW-0283">Flagellar rotation</keyword>
<dbReference type="OrthoDB" id="166089at2"/>
<comment type="caution">
    <text evidence="11">The sequence shown here is derived from an EMBL/GenBank/DDBJ whole genome shotgun (WGS) entry which is preliminary data.</text>
</comment>
<evidence type="ECO:0000256" key="3">
    <source>
        <dbReference type="ARBA" id="ARBA00008281"/>
    </source>
</evidence>
<dbReference type="Proteomes" id="UP000013378">
    <property type="component" value="Unassembled WGS sequence"/>
</dbReference>
<dbReference type="InterPro" id="IPR005503">
    <property type="entry name" value="FliL"/>
</dbReference>
<dbReference type="PANTHER" id="PTHR35091:SF2">
    <property type="entry name" value="FLAGELLAR PROTEIN FLIL"/>
    <property type="match status" value="1"/>
</dbReference>
<keyword evidence="11" id="KW-0966">Cell projection</keyword>
<gene>
    <name evidence="11" type="ORF">L21TH_2244</name>
</gene>
<dbReference type="GO" id="GO:0071978">
    <property type="term" value="P:bacterial-type flagellum-dependent swarming motility"/>
    <property type="evidence" value="ECO:0007669"/>
    <property type="project" value="TreeGrafter"/>
</dbReference>